<dbReference type="NCBIfam" id="NF047420">
    <property type="entry name" value="EF_P_mod_YmfI"/>
    <property type="match status" value="1"/>
</dbReference>
<dbReference type="PRINTS" id="PR00081">
    <property type="entry name" value="GDHRDH"/>
</dbReference>
<evidence type="ECO:0000313" key="2">
    <source>
        <dbReference type="EMBL" id="OJG43330.1"/>
    </source>
</evidence>
<dbReference type="InterPro" id="IPR002347">
    <property type="entry name" value="SDR_fam"/>
</dbReference>
<dbReference type="Pfam" id="PF13561">
    <property type="entry name" value="adh_short_C2"/>
    <property type="match status" value="1"/>
</dbReference>
<dbReference type="Proteomes" id="UP000182077">
    <property type="component" value="Unassembled WGS sequence"/>
</dbReference>
<evidence type="ECO:0008006" key="4">
    <source>
        <dbReference type="Google" id="ProtNLM"/>
    </source>
</evidence>
<evidence type="ECO:0000256" key="1">
    <source>
        <dbReference type="ARBA" id="ARBA00006484"/>
    </source>
</evidence>
<dbReference type="InterPro" id="IPR036291">
    <property type="entry name" value="NAD(P)-bd_dom_sf"/>
</dbReference>
<dbReference type="RefSeq" id="WP_071858640.1">
    <property type="nucleotide sequence ID" value="NZ_JBHSHK010000023.1"/>
</dbReference>
<comment type="similarity">
    <text evidence="1">Belongs to the short-chain dehydrogenases/reductases (SDR) family.</text>
</comment>
<dbReference type="SUPFAM" id="SSF51735">
    <property type="entry name" value="NAD(P)-binding Rossmann-fold domains"/>
    <property type="match status" value="1"/>
</dbReference>
<dbReference type="OrthoDB" id="9803333at2"/>
<reference evidence="2 3" key="1">
    <citation type="submission" date="2014-12" db="EMBL/GenBank/DDBJ databases">
        <title>Draft genome sequences of 29 type strains of Enterococci.</title>
        <authorList>
            <person name="Zhong Z."/>
            <person name="Sun Z."/>
            <person name="Liu W."/>
            <person name="Zhang W."/>
            <person name="Zhang H."/>
        </authorList>
    </citation>
    <scope>NUCLEOTIDE SEQUENCE [LARGE SCALE GENOMIC DNA]</scope>
    <source>
        <strain evidence="2 3">DSM 17122</strain>
    </source>
</reference>
<evidence type="ECO:0000313" key="3">
    <source>
        <dbReference type="Proteomes" id="UP000182077"/>
    </source>
</evidence>
<gene>
    <name evidence="2" type="ORF">RV04_GL000690</name>
</gene>
<proteinExistence type="inferred from homology"/>
<sequence>MPYALVMGASGDIGQAICEKLADQGWSLYCHYNQQEQKVLNFVSDLQERYPQQDFFMVSLDMLEEATVPDFLDQLFQVDGIVFASGFTFYELLPETTSRQMDALWQVHLKTPLLLLQGLQGKLAQSKNGRVVFIGSVYGHRGSSMETIYSAVKGGQEAFAKAYAKEVATLGITVNVIAPGAVQTKMNDTWSDQEIAELEAEIPVGRLAEPAEIAAACSYLFSAEASYTTGIILPVAGGWLE</sequence>
<dbReference type="PANTHER" id="PTHR42879:SF2">
    <property type="entry name" value="3-OXOACYL-[ACYL-CARRIER-PROTEIN] REDUCTASE FABG"/>
    <property type="match status" value="1"/>
</dbReference>
<dbReference type="STRING" id="249189.RV04_GL000690"/>
<dbReference type="PANTHER" id="PTHR42879">
    <property type="entry name" value="3-OXOACYL-(ACYL-CARRIER-PROTEIN) REDUCTASE"/>
    <property type="match status" value="1"/>
</dbReference>
<dbReference type="EMBL" id="JXKQ01000014">
    <property type="protein sequence ID" value="OJG43330.1"/>
    <property type="molecule type" value="Genomic_DNA"/>
</dbReference>
<protein>
    <recommendedName>
        <fullName evidence="4">3-oxoacyl-ACP reductase</fullName>
    </recommendedName>
</protein>
<organism evidence="2 3">
    <name type="scientific">Enterococcus hermanniensis</name>
    <dbReference type="NCBI Taxonomy" id="249189"/>
    <lineage>
        <taxon>Bacteria</taxon>
        <taxon>Bacillati</taxon>
        <taxon>Bacillota</taxon>
        <taxon>Bacilli</taxon>
        <taxon>Lactobacillales</taxon>
        <taxon>Enterococcaceae</taxon>
        <taxon>Enterococcus</taxon>
    </lineage>
</organism>
<dbReference type="AlphaFoldDB" id="A0A1L8TGA8"/>
<dbReference type="Gene3D" id="3.40.50.720">
    <property type="entry name" value="NAD(P)-binding Rossmann-like Domain"/>
    <property type="match status" value="1"/>
</dbReference>
<comment type="caution">
    <text evidence="2">The sequence shown here is derived from an EMBL/GenBank/DDBJ whole genome shotgun (WGS) entry which is preliminary data.</text>
</comment>
<accession>A0A1L8TGA8</accession>
<dbReference type="InterPro" id="IPR050259">
    <property type="entry name" value="SDR"/>
</dbReference>
<keyword evidence="3" id="KW-1185">Reference proteome</keyword>
<dbReference type="CDD" id="cd05233">
    <property type="entry name" value="SDR_c"/>
    <property type="match status" value="1"/>
</dbReference>
<name>A0A1L8TGA8_9ENTE</name>